<dbReference type="RefSeq" id="WP_070109910.1">
    <property type="nucleotide sequence ID" value="NZ_LZFO01000010.1"/>
</dbReference>
<feature type="domain" description="AAA+ ATPase" evidence="1">
    <location>
        <begin position="182"/>
        <end position="308"/>
    </location>
</feature>
<evidence type="ECO:0000313" key="3">
    <source>
        <dbReference type="Proteomes" id="UP000175744"/>
    </source>
</evidence>
<dbReference type="PANTHER" id="PTHR30050">
    <property type="entry name" value="CHROMOSOMAL REPLICATION INITIATOR PROTEIN DNAA"/>
    <property type="match status" value="1"/>
</dbReference>
<dbReference type="EMBL" id="LZFO01000010">
    <property type="protein sequence ID" value="OFI06627.1"/>
    <property type="molecule type" value="Genomic_DNA"/>
</dbReference>
<proteinExistence type="predicted"/>
<dbReference type="SMART" id="SM00382">
    <property type="entry name" value="AAA"/>
    <property type="match status" value="1"/>
</dbReference>
<dbReference type="Pfam" id="PF01695">
    <property type="entry name" value="IstB_IS21"/>
    <property type="match status" value="1"/>
</dbReference>
<gene>
    <name evidence="2" type="primary">dnaC_1</name>
    <name evidence="2" type="ORF">CLOACE_09690</name>
</gene>
<dbReference type="SUPFAM" id="SSF52540">
    <property type="entry name" value="P-loop containing nucleoside triphosphate hydrolases"/>
    <property type="match status" value="1"/>
</dbReference>
<evidence type="ECO:0000259" key="1">
    <source>
        <dbReference type="SMART" id="SM00382"/>
    </source>
</evidence>
<dbReference type="Proteomes" id="UP000175744">
    <property type="component" value="Unassembled WGS sequence"/>
</dbReference>
<dbReference type="PATRIC" id="fig|1121290.3.peg.973"/>
<dbReference type="AlphaFoldDB" id="A0A1E8EZN5"/>
<dbReference type="Gene3D" id="3.40.50.300">
    <property type="entry name" value="P-loop containing nucleotide triphosphate hydrolases"/>
    <property type="match status" value="1"/>
</dbReference>
<dbReference type="GO" id="GO:0005524">
    <property type="term" value="F:ATP binding"/>
    <property type="evidence" value="ECO:0007669"/>
    <property type="project" value="InterPro"/>
</dbReference>
<sequence length="325" mass="38469">MIKVCNTEIAKLYEDIRNKKEKELIDRRNLIKKKLPEVLEIENQIKKLCINLSINILRNTENKDIYLKKLKEKITNLRIRKSELLVSNGYSIDFLDIHYECSKCKDTGYIGTKKCICYNHKMIQLYYKNSDLKDILKKNNFSNFNFNYFSPVKWGECLESPRKNIENIVSKMWTFIENFSNSIENFLFYGNSGTGKTFLSHCIAKEILDRGYLVVYRTSDNLLQDLKEIKFRGNEYLNDMLINCDLLIIDDLGSEQINDFSKTELFNFLNKKLLKRKKMIISTNFSLEDILKNYSERISSRIIGDFNLCKFYGEDIRINKNINKN</sequence>
<name>A0A1E8EZN5_9CLOT</name>
<dbReference type="InterPro" id="IPR002611">
    <property type="entry name" value="IstB_ATP-bd"/>
</dbReference>
<protein>
    <submittedName>
        <fullName evidence="2">DNA replication protein DnaC</fullName>
    </submittedName>
</protein>
<dbReference type="InterPro" id="IPR027417">
    <property type="entry name" value="P-loop_NTPase"/>
</dbReference>
<dbReference type="PANTHER" id="PTHR30050:SF4">
    <property type="entry name" value="ATP-BINDING PROTEIN RV3427C IN INSERTION SEQUENCE-RELATED"/>
    <property type="match status" value="1"/>
</dbReference>
<dbReference type="CDD" id="cd00009">
    <property type="entry name" value="AAA"/>
    <property type="match status" value="1"/>
</dbReference>
<organism evidence="2 3">
    <name type="scientific">Clostridium acetireducens DSM 10703</name>
    <dbReference type="NCBI Taxonomy" id="1121290"/>
    <lineage>
        <taxon>Bacteria</taxon>
        <taxon>Bacillati</taxon>
        <taxon>Bacillota</taxon>
        <taxon>Clostridia</taxon>
        <taxon>Eubacteriales</taxon>
        <taxon>Clostridiaceae</taxon>
        <taxon>Clostridium</taxon>
    </lineage>
</organism>
<dbReference type="GO" id="GO:0006260">
    <property type="term" value="P:DNA replication"/>
    <property type="evidence" value="ECO:0007669"/>
    <property type="project" value="TreeGrafter"/>
</dbReference>
<accession>A0A1E8EZN5</accession>
<comment type="caution">
    <text evidence="2">The sequence shown here is derived from an EMBL/GenBank/DDBJ whole genome shotgun (WGS) entry which is preliminary data.</text>
</comment>
<dbReference type="STRING" id="1121290.CLAOCE_09690"/>
<dbReference type="OrthoDB" id="9776217at2"/>
<dbReference type="NCBIfam" id="NF005304">
    <property type="entry name" value="PRK06835.1"/>
    <property type="match status" value="1"/>
</dbReference>
<evidence type="ECO:0000313" key="2">
    <source>
        <dbReference type="EMBL" id="OFI06627.1"/>
    </source>
</evidence>
<reference evidence="2 3" key="1">
    <citation type="submission" date="2016-06" db="EMBL/GenBank/DDBJ databases">
        <title>Genome sequence of Clostridium acetireducens DSM 10703.</title>
        <authorList>
            <person name="Poehlein A."/>
            <person name="Fluechter S."/>
            <person name="Duerre P."/>
            <person name="Daniel R."/>
        </authorList>
    </citation>
    <scope>NUCLEOTIDE SEQUENCE [LARGE SCALE GENOMIC DNA]</scope>
    <source>
        <strain evidence="2 3">DSM 10703</strain>
    </source>
</reference>
<dbReference type="InterPro" id="IPR003593">
    <property type="entry name" value="AAA+_ATPase"/>
</dbReference>
<keyword evidence="3" id="KW-1185">Reference proteome</keyword>